<gene>
    <name evidence="3" type="ORF">AAC691_21655</name>
    <name evidence="2" type="ORF">HUK84_16195</name>
</gene>
<dbReference type="InterPro" id="IPR009725">
    <property type="entry name" value="3_dmu_93_MTrfase"/>
</dbReference>
<evidence type="ECO:0000313" key="3">
    <source>
        <dbReference type="EMBL" id="XAE42803.1"/>
    </source>
</evidence>
<feature type="domain" description="PhnB-like" evidence="1">
    <location>
        <begin position="4"/>
        <end position="130"/>
    </location>
</feature>
<dbReference type="EMBL" id="JABXXP010000526">
    <property type="protein sequence ID" value="NVN12646.1"/>
    <property type="molecule type" value="Genomic_DNA"/>
</dbReference>
<dbReference type="Proteomes" id="UP000534870">
    <property type="component" value="Unassembled WGS sequence"/>
</dbReference>
<evidence type="ECO:0000313" key="4">
    <source>
        <dbReference type="Proteomes" id="UP000534870"/>
    </source>
</evidence>
<dbReference type="InterPro" id="IPR028973">
    <property type="entry name" value="PhnB-like"/>
</dbReference>
<dbReference type="CDD" id="cd06588">
    <property type="entry name" value="PhnB_like"/>
    <property type="match status" value="1"/>
</dbReference>
<reference evidence="2 4" key="1">
    <citation type="submission" date="2020-06" db="EMBL/GenBank/DDBJ databases">
        <title>Description of novel acetic acid bacteria.</title>
        <authorList>
            <person name="Sombolestani A."/>
        </authorList>
    </citation>
    <scope>NUCLEOTIDE SEQUENCE [LARGE SCALE GENOMIC DNA]</scope>
    <source>
        <strain evidence="2 4">LMG 31431</strain>
    </source>
</reference>
<evidence type="ECO:0000259" key="1">
    <source>
        <dbReference type="Pfam" id="PF06983"/>
    </source>
</evidence>
<keyword evidence="5" id="KW-1185">Reference proteome</keyword>
<dbReference type="Pfam" id="PF06983">
    <property type="entry name" value="3-dmu-9_3-mt"/>
    <property type="match status" value="1"/>
</dbReference>
<reference evidence="3 5" key="2">
    <citation type="submission" date="2024-04" db="EMBL/GenBank/DDBJ databases">
        <title>Complete genome sequence of Nguyenibacter vanlangesis HBCM-1154, a strain capable of nitrogen fixation, IAA production, and phosphorus solubilization isolated from sugarcane soil.</title>
        <authorList>
            <person name="MY HANH P."/>
        </authorList>
    </citation>
    <scope>NUCLEOTIDE SEQUENCE [LARGE SCALE GENOMIC DNA]</scope>
    <source>
        <strain evidence="3 5">HBCM 1154</strain>
    </source>
</reference>
<dbReference type="EMBL" id="CP152276">
    <property type="protein sequence ID" value="XAE42803.1"/>
    <property type="molecule type" value="Genomic_DNA"/>
</dbReference>
<evidence type="ECO:0000313" key="2">
    <source>
        <dbReference type="EMBL" id="NVN12646.1"/>
    </source>
</evidence>
<accession>A0A7Y7IZB3</accession>
<dbReference type="SUPFAM" id="SSF54593">
    <property type="entry name" value="Glyoxalase/Bleomycin resistance protein/Dihydroxybiphenyl dioxygenase"/>
    <property type="match status" value="1"/>
</dbReference>
<dbReference type="RefSeq" id="WP_176641203.1">
    <property type="nucleotide sequence ID" value="NZ_CP152276.1"/>
</dbReference>
<sequence>MSGKIVTCLWFDHDEARKAAEFYAATFPDSHVGPVLHAPSDYPGGERGSELTVEFTVLGQAFIGLNGRGLNDRNRNGGPAFSPNEAVSFQVMTEDQAETDRYWNAIIENGGSEGACSWCKDRWGFSWQIVPRILMAALKDPDRAAAKRAMDAMMTMRRIDIARIEAARAGHMTA</sequence>
<name>A0A7Y7IZB3_9PROT</name>
<organism evidence="2 4">
    <name type="scientific">Nguyenibacter vanlangensis</name>
    <dbReference type="NCBI Taxonomy" id="1216886"/>
    <lineage>
        <taxon>Bacteria</taxon>
        <taxon>Pseudomonadati</taxon>
        <taxon>Pseudomonadota</taxon>
        <taxon>Alphaproteobacteria</taxon>
        <taxon>Acetobacterales</taxon>
        <taxon>Acetobacteraceae</taxon>
        <taxon>Nguyenibacter</taxon>
    </lineage>
</organism>
<dbReference type="Gene3D" id="3.10.180.10">
    <property type="entry name" value="2,3-Dihydroxybiphenyl 1,2-Dioxygenase, domain 1"/>
    <property type="match status" value="1"/>
</dbReference>
<dbReference type="AlphaFoldDB" id="A0A7Y7IZB3"/>
<dbReference type="Proteomes" id="UP001449795">
    <property type="component" value="Chromosome"/>
</dbReference>
<dbReference type="PIRSF" id="PIRSF021700">
    <property type="entry name" value="3_dmu_93_MTrfase"/>
    <property type="match status" value="1"/>
</dbReference>
<dbReference type="PANTHER" id="PTHR33990">
    <property type="entry name" value="PROTEIN YJDN-RELATED"/>
    <property type="match status" value="1"/>
</dbReference>
<evidence type="ECO:0000313" key="5">
    <source>
        <dbReference type="Proteomes" id="UP001449795"/>
    </source>
</evidence>
<dbReference type="InterPro" id="IPR029068">
    <property type="entry name" value="Glyas_Bleomycin-R_OHBP_Dase"/>
</dbReference>
<proteinExistence type="predicted"/>
<dbReference type="PANTHER" id="PTHR33990:SF2">
    <property type="entry name" value="PHNB-LIKE DOMAIN-CONTAINING PROTEIN"/>
    <property type="match status" value="1"/>
</dbReference>
<protein>
    <submittedName>
        <fullName evidence="2">VOC family protein</fullName>
    </submittedName>
</protein>